<dbReference type="EMBL" id="CP036291">
    <property type="protein sequence ID" value="QDU89108.1"/>
    <property type="molecule type" value="Genomic_DNA"/>
</dbReference>
<reference evidence="9 10" key="1">
    <citation type="submission" date="2019-02" db="EMBL/GenBank/DDBJ databases">
        <title>Deep-cultivation of Planctomycetes and their phenomic and genomic characterization uncovers novel biology.</title>
        <authorList>
            <person name="Wiegand S."/>
            <person name="Jogler M."/>
            <person name="Boedeker C."/>
            <person name="Pinto D."/>
            <person name="Vollmers J."/>
            <person name="Rivas-Marin E."/>
            <person name="Kohn T."/>
            <person name="Peeters S.H."/>
            <person name="Heuer A."/>
            <person name="Rast P."/>
            <person name="Oberbeckmann S."/>
            <person name="Bunk B."/>
            <person name="Jeske O."/>
            <person name="Meyerdierks A."/>
            <person name="Storesund J.E."/>
            <person name="Kallscheuer N."/>
            <person name="Luecker S."/>
            <person name="Lage O.M."/>
            <person name="Pohl T."/>
            <person name="Merkel B.J."/>
            <person name="Hornburger P."/>
            <person name="Mueller R.-W."/>
            <person name="Bruemmer F."/>
            <person name="Labrenz M."/>
            <person name="Spormann A.M."/>
            <person name="Op den Camp H."/>
            <person name="Overmann J."/>
            <person name="Amann R."/>
            <person name="Jetten M.S.M."/>
            <person name="Mascher T."/>
            <person name="Medema M.H."/>
            <person name="Devos D.P."/>
            <person name="Kaster A.-K."/>
            <person name="Ovreas L."/>
            <person name="Rohde M."/>
            <person name="Galperin M.Y."/>
            <person name="Jogler C."/>
        </authorList>
    </citation>
    <scope>NUCLEOTIDE SEQUENCE [LARGE SCALE GENOMIC DNA]</scope>
    <source>
        <strain evidence="9 10">Pla175</strain>
    </source>
</reference>
<dbReference type="KEGG" id="pnd:Pla175_24940"/>
<dbReference type="AlphaFoldDB" id="A0A518DCA6"/>
<keyword evidence="5" id="KW-0804">Transcription</keyword>
<keyword evidence="3" id="KW-0731">Sigma factor</keyword>
<keyword evidence="4" id="KW-0238">DNA-binding</keyword>
<dbReference type="InterPro" id="IPR013325">
    <property type="entry name" value="RNA_pol_sigma_r2"/>
</dbReference>
<accession>A0A518DCA6</accession>
<dbReference type="RefSeq" id="WP_197527467.1">
    <property type="nucleotide sequence ID" value="NZ_CP036291.1"/>
</dbReference>
<gene>
    <name evidence="9" type="ORF">Pla175_24940</name>
</gene>
<feature type="domain" description="RNA polymerase sigma-70 region 2" evidence="7">
    <location>
        <begin position="31"/>
        <end position="99"/>
    </location>
</feature>
<dbReference type="SUPFAM" id="SSF88946">
    <property type="entry name" value="Sigma2 domain of RNA polymerase sigma factors"/>
    <property type="match status" value="1"/>
</dbReference>
<keyword evidence="2" id="KW-0805">Transcription regulation</keyword>
<dbReference type="GO" id="GO:0016987">
    <property type="term" value="F:sigma factor activity"/>
    <property type="evidence" value="ECO:0007669"/>
    <property type="project" value="UniProtKB-KW"/>
</dbReference>
<dbReference type="InterPro" id="IPR039425">
    <property type="entry name" value="RNA_pol_sigma-70-like"/>
</dbReference>
<dbReference type="PANTHER" id="PTHR43133">
    <property type="entry name" value="RNA POLYMERASE ECF-TYPE SIGMA FACTO"/>
    <property type="match status" value="1"/>
</dbReference>
<name>A0A518DCA6_9BACT</name>
<evidence type="ECO:0000259" key="7">
    <source>
        <dbReference type="Pfam" id="PF04542"/>
    </source>
</evidence>
<evidence type="ECO:0000256" key="1">
    <source>
        <dbReference type="ARBA" id="ARBA00010641"/>
    </source>
</evidence>
<comment type="similarity">
    <text evidence="1">Belongs to the sigma-70 factor family. ECF subfamily.</text>
</comment>
<feature type="region of interest" description="Disordered" evidence="6">
    <location>
        <begin position="114"/>
        <end position="134"/>
    </location>
</feature>
<feature type="domain" description="RNA polymerase sigma-70 region 4" evidence="8">
    <location>
        <begin position="157"/>
        <end position="205"/>
    </location>
</feature>
<dbReference type="PANTHER" id="PTHR43133:SF51">
    <property type="entry name" value="RNA POLYMERASE SIGMA FACTOR"/>
    <property type="match status" value="1"/>
</dbReference>
<dbReference type="Gene3D" id="1.10.10.10">
    <property type="entry name" value="Winged helix-like DNA-binding domain superfamily/Winged helix DNA-binding domain"/>
    <property type="match status" value="1"/>
</dbReference>
<dbReference type="Gene3D" id="1.10.1740.10">
    <property type="match status" value="1"/>
</dbReference>
<evidence type="ECO:0000256" key="2">
    <source>
        <dbReference type="ARBA" id="ARBA00023015"/>
    </source>
</evidence>
<evidence type="ECO:0000256" key="4">
    <source>
        <dbReference type="ARBA" id="ARBA00023125"/>
    </source>
</evidence>
<dbReference type="Pfam" id="PF04545">
    <property type="entry name" value="Sigma70_r4"/>
    <property type="match status" value="1"/>
</dbReference>
<proteinExistence type="inferred from homology"/>
<dbReference type="GO" id="GO:0003677">
    <property type="term" value="F:DNA binding"/>
    <property type="evidence" value="ECO:0007669"/>
    <property type="project" value="UniProtKB-KW"/>
</dbReference>
<dbReference type="InterPro" id="IPR007627">
    <property type="entry name" value="RNA_pol_sigma70_r2"/>
</dbReference>
<keyword evidence="10" id="KW-1185">Reference proteome</keyword>
<dbReference type="Pfam" id="PF04542">
    <property type="entry name" value="Sigma70_r2"/>
    <property type="match status" value="1"/>
</dbReference>
<evidence type="ECO:0000256" key="6">
    <source>
        <dbReference type="SAM" id="MobiDB-lite"/>
    </source>
</evidence>
<evidence type="ECO:0000256" key="3">
    <source>
        <dbReference type="ARBA" id="ARBA00023082"/>
    </source>
</evidence>
<evidence type="ECO:0000259" key="8">
    <source>
        <dbReference type="Pfam" id="PF04545"/>
    </source>
</evidence>
<evidence type="ECO:0000313" key="10">
    <source>
        <dbReference type="Proteomes" id="UP000317429"/>
    </source>
</evidence>
<dbReference type="NCBIfam" id="TIGR02937">
    <property type="entry name" value="sigma70-ECF"/>
    <property type="match status" value="1"/>
</dbReference>
<dbReference type="InterPro" id="IPR007630">
    <property type="entry name" value="RNA_pol_sigma70_r4"/>
</dbReference>
<organism evidence="9 10">
    <name type="scientific">Pirellulimonas nuda</name>
    <dbReference type="NCBI Taxonomy" id="2528009"/>
    <lineage>
        <taxon>Bacteria</taxon>
        <taxon>Pseudomonadati</taxon>
        <taxon>Planctomycetota</taxon>
        <taxon>Planctomycetia</taxon>
        <taxon>Pirellulales</taxon>
        <taxon>Lacipirellulaceae</taxon>
        <taxon>Pirellulimonas</taxon>
    </lineage>
</organism>
<dbReference type="InterPro" id="IPR036388">
    <property type="entry name" value="WH-like_DNA-bd_sf"/>
</dbReference>
<dbReference type="SUPFAM" id="SSF88659">
    <property type="entry name" value="Sigma3 and sigma4 domains of RNA polymerase sigma factors"/>
    <property type="match status" value="1"/>
</dbReference>
<dbReference type="InterPro" id="IPR013324">
    <property type="entry name" value="RNA_pol_sigma_r3/r4-like"/>
</dbReference>
<sequence>MSVNQPATTGQLTSVIAAARDGDAAAQARLLERCRGFARVVARQHLPRDLLAKLDASDVAQHSLLDAWQGLRGFRGETTAEFLGWLRQIVSRNAVDATRFYRLADCRSVSREVRPASQGRGNRAPDDWVPADRPLLDDETPSEIAARGEEELLLADAITELSDDHQQVLICRSLLRLPFAEVAQRMDRSRPAVQVLWARAVDQLRLRLAEKGVSGAP</sequence>
<dbReference type="Proteomes" id="UP000317429">
    <property type="component" value="Chromosome"/>
</dbReference>
<evidence type="ECO:0000313" key="9">
    <source>
        <dbReference type="EMBL" id="QDU89108.1"/>
    </source>
</evidence>
<evidence type="ECO:0000256" key="5">
    <source>
        <dbReference type="ARBA" id="ARBA00023163"/>
    </source>
</evidence>
<dbReference type="InterPro" id="IPR014284">
    <property type="entry name" value="RNA_pol_sigma-70_dom"/>
</dbReference>
<dbReference type="GO" id="GO:0006352">
    <property type="term" value="P:DNA-templated transcription initiation"/>
    <property type="evidence" value="ECO:0007669"/>
    <property type="project" value="InterPro"/>
</dbReference>
<protein>
    <submittedName>
        <fullName evidence="9">RNA polymerase sigma factor</fullName>
    </submittedName>
</protein>